<feature type="non-terminal residue" evidence="1">
    <location>
        <position position="1"/>
    </location>
</feature>
<comment type="caution">
    <text evidence="1">The sequence shown here is derived from an EMBL/GenBank/DDBJ whole genome shotgun (WGS) entry which is preliminary data.</text>
</comment>
<gene>
    <name evidence="1" type="ORF">LCGC14_3012570</name>
</gene>
<sequence>RAALDVALSMLKSENYTRALIFLREVKTRHPEVLGMGKVIRLIEERIMEAEDKEKITAGFDPINSMTEKVIEKKERKYELWEYIREWENNGIRPYHLLMVSGFTSKKQLSPFLLLSMKKNFNLDF</sequence>
<reference evidence="1" key="1">
    <citation type="journal article" date="2015" name="Nature">
        <title>Complex archaea that bridge the gap between prokaryotes and eukaryotes.</title>
        <authorList>
            <person name="Spang A."/>
            <person name="Saw J.H."/>
            <person name="Jorgensen S.L."/>
            <person name="Zaremba-Niedzwiedzka K."/>
            <person name="Martijn J."/>
            <person name="Lind A.E."/>
            <person name="van Eijk R."/>
            <person name="Schleper C."/>
            <person name="Guy L."/>
            <person name="Ettema T.J."/>
        </authorList>
    </citation>
    <scope>NUCLEOTIDE SEQUENCE</scope>
</reference>
<organism evidence="1">
    <name type="scientific">marine sediment metagenome</name>
    <dbReference type="NCBI Taxonomy" id="412755"/>
    <lineage>
        <taxon>unclassified sequences</taxon>
        <taxon>metagenomes</taxon>
        <taxon>ecological metagenomes</taxon>
    </lineage>
</organism>
<proteinExistence type="predicted"/>
<dbReference type="EMBL" id="LAZR01062391">
    <property type="protein sequence ID" value="KKK61616.1"/>
    <property type="molecule type" value="Genomic_DNA"/>
</dbReference>
<protein>
    <submittedName>
        <fullName evidence="1">Uncharacterized protein</fullName>
    </submittedName>
</protein>
<name>A0A0F8ZNX6_9ZZZZ</name>
<accession>A0A0F8ZNX6</accession>
<dbReference type="AlphaFoldDB" id="A0A0F8ZNX6"/>
<evidence type="ECO:0000313" key="1">
    <source>
        <dbReference type="EMBL" id="KKK61616.1"/>
    </source>
</evidence>